<dbReference type="InterPro" id="IPR020084">
    <property type="entry name" value="NUDIX_hydrolase_CS"/>
</dbReference>
<dbReference type="Proteomes" id="UP000580910">
    <property type="component" value="Unassembled WGS sequence"/>
</dbReference>
<feature type="domain" description="Nudix hydrolase" evidence="4">
    <location>
        <begin position="152"/>
        <end position="296"/>
    </location>
</feature>
<evidence type="ECO:0000259" key="4">
    <source>
        <dbReference type="PROSITE" id="PS51462"/>
    </source>
</evidence>
<evidence type="ECO:0000256" key="2">
    <source>
        <dbReference type="ARBA" id="ARBA00022801"/>
    </source>
</evidence>
<name>A0A7W3J2E4_9ACTN</name>
<accession>A0A7W3J2E4</accession>
<dbReference type="CDD" id="cd02883">
    <property type="entry name" value="NUDIX_Hydrolase"/>
    <property type="match status" value="1"/>
</dbReference>
<organism evidence="5 6">
    <name type="scientific">Nocardioides ginsengisegetis</name>
    <dbReference type="NCBI Taxonomy" id="661491"/>
    <lineage>
        <taxon>Bacteria</taxon>
        <taxon>Bacillati</taxon>
        <taxon>Actinomycetota</taxon>
        <taxon>Actinomycetes</taxon>
        <taxon>Propionibacteriales</taxon>
        <taxon>Nocardioidaceae</taxon>
        <taxon>Nocardioides</taxon>
    </lineage>
</organism>
<dbReference type="SUPFAM" id="SSF55811">
    <property type="entry name" value="Nudix"/>
    <property type="match status" value="2"/>
</dbReference>
<evidence type="ECO:0000256" key="3">
    <source>
        <dbReference type="RuleBase" id="RU003476"/>
    </source>
</evidence>
<evidence type="ECO:0000313" key="6">
    <source>
        <dbReference type="Proteomes" id="UP000580910"/>
    </source>
</evidence>
<protein>
    <submittedName>
        <fullName evidence="5">ADP-ribose pyrophosphatase YjhB (NUDIX family)</fullName>
    </submittedName>
</protein>
<dbReference type="RefSeq" id="WP_182540866.1">
    <property type="nucleotide sequence ID" value="NZ_JACGXA010000001.1"/>
</dbReference>
<dbReference type="EMBL" id="JACGXA010000001">
    <property type="protein sequence ID" value="MBA8805053.1"/>
    <property type="molecule type" value="Genomic_DNA"/>
</dbReference>
<gene>
    <name evidence="5" type="ORF">FB382_003344</name>
</gene>
<dbReference type="PRINTS" id="PR00502">
    <property type="entry name" value="NUDIXFAMILY"/>
</dbReference>
<comment type="similarity">
    <text evidence="1 3">Belongs to the Nudix hydrolase family.</text>
</comment>
<evidence type="ECO:0000256" key="1">
    <source>
        <dbReference type="ARBA" id="ARBA00005582"/>
    </source>
</evidence>
<dbReference type="InterPro" id="IPR015797">
    <property type="entry name" value="NUDIX_hydrolase-like_dom_sf"/>
</dbReference>
<dbReference type="PANTHER" id="PTHR43736">
    <property type="entry name" value="ADP-RIBOSE PYROPHOSPHATASE"/>
    <property type="match status" value="1"/>
</dbReference>
<dbReference type="AlphaFoldDB" id="A0A7W3J2E4"/>
<dbReference type="Gene3D" id="3.90.79.10">
    <property type="entry name" value="Nucleoside Triphosphate Pyrophosphohydrolase"/>
    <property type="match status" value="2"/>
</dbReference>
<dbReference type="PROSITE" id="PS51462">
    <property type="entry name" value="NUDIX"/>
    <property type="match status" value="2"/>
</dbReference>
<comment type="caution">
    <text evidence="5">The sequence shown here is derived from an EMBL/GenBank/DDBJ whole genome shotgun (WGS) entry which is preliminary data.</text>
</comment>
<reference evidence="5 6" key="1">
    <citation type="submission" date="2020-07" db="EMBL/GenBank/DDBJ databases">
        <title>Sequencing the genomes of 1000 actinobacteria strains.</title>
        <authorList>
            <person name="Klenk H.-P."/>
        </authorList>
    </citation>
    <scope>NUCLEOTIDE SEQUENCE [LARGE SCALE GENOMIC DNA]</scope>
    <source>
        <strain evidence="5 6">DSM 21349</strain>
    </source>
</reference>
<evidence type="ECO:0000313" key="5">
    <source>
        <dbReference type="EMBL" id="MBA8805053.1"/>
    </source>
</evidence>
<dbReference type="PANTHER" id="PTHR43736:SF1">
    <property type="entry name" value="DIHYDRONEOPTERIN TRIPHOSPHATE DIPHOSPHATASE"/>
    <property type="match status" value="1"/>
</dbReference>
<sequence>MGTYPKRQRVAAYAVILREDRILLSRLAERVTSEELWTLPGGGLDHGEDPREAVVREIHEETGLDAQVGETAHVYSFHQPRTRRDGRGVDAHSLRIVYDGWVPVDAPEPHVVEVDGSTSEAAWVKVADVLDGTVPVVGLVTEALADHRPHRKQRIAAYALVTREDTVLLTRISPQGFHTGAWTLPGGGIDHGEAPRAALEREVLEECGVACAVGELLDVHDLHFGGTAPSGRDEDFHGVHLLFEGAVAADAEPRVVEVGGTTDAVAWVPLADVESGAVEVLDLVRHALEVRASRRPGPG</sequence>
<keyword evidence="6" id="KW-1185">Reference proteome</keyword>
<keyword evidence="2 3" id="KW-0378">Hydrolase</keyword>
<dbReference type="InterPro" id="IPR000086">
    <property type="entry name" value="NUDIX_hydrolase_dom"/>
</dbReference>
<dbReference type="InterPro" id="IPR020476">
    <property type="entry name" value="Nudix_hydrolase"/>
</dbReference>
<dbReference type="GO" id="GO:0016787">
    <property type="term" value="F:hydrolase activity"/>
    <property type="evidence" value="ECO:0007669"/>
    <property type="project" value="UniProtKB-KW"/>
</dbReference>
<feature type="domain" description="Nudix hydrolase" evidence="4">
    <location>
        <begin position="7"/>
        <end position="146"/>
    </location>
</feature>
<dbReference type="Pfam" id="PF00293">
    <property type="entry name" value="NUDIX"/>
    <property type="match status" value="2"/>
</dbReference>
<proteinExistence type="inferred from homology"/>
<dbReference type="PROSITE" id="PS00893">
    <property type="entry name" value="NUDIX_BOX"/>
    <property type="match status" value="2"/>
</dbReference>